<keyword evidence="16" id="KW-1133">Transmembrane helix</keyword>
<dbReference type="Gene3D" id="2.70.50.70">
    <property type="match status" value="1"/>
</dbReference>
<dbReference type="GO" id="GO:0046872">
    <property type="term" value="F:metal ion binding"/>
    <property type="evidence" value="ECO:0007669"/>
    <property type="project" value="UniProtKB-KW"/>
</dbReference>
<comment type="cofactor">
    <cofactor evidence="1">
        <name>Cu(2+)</name>
        <dbReference type="ChEBI" id="CHEBI:29036"/>
    </cofactor>
</comment>
<comment type="caution">
    <text evidence="18">The sequence shown here is derived from an EMBL/GenBank/DDBJ whole genome shotgun (WGS) entry which is preliminary data.</text>
</comment>
<dbReference type="GO" id="GO:0004497">
    <property type="term" value="F:monooxygenase activity"/>
    <property type="evidence" value="ECO:0007669"/>
    <property type="project" value="UniProtKB-KW"/>
</dbReference>
<dbReference type="GO" id="GO:0005576">
    <property type="term" value="C:extracellular region"/>
    <property type="evidence" value="ECO:0007669"/>
    <property type="project" value="UniProtKB-SubCell"/>
</dbReference>
<keyword evidence="10" id="KW-1015">Disulfide bond</keyword>
<dbReference type="Proteomes" id="UP000283895">
    <property type="component" value="Unassembled WGS sequence"/>
</dbReference>
<proteinExistence type="inferred from homology"/>
<keyword evidence="12" id="KW-0624">Polysaccharide degradation</keyword>
<dbReference type="EC" id="1.14.99.56" evidence="15"/>
<evidence type="ECO:0000256" key="1">
    <source>
        <dbReference type="ARBA" id="ARBA00001973"/>
    </source>
</evidence>
<keyword evidence="6" id="KW-0136">Cellulose degradation</keyword>
<evidence type="ECO:0000256" key="10">
    <source>
        <dbReference type="ARBA" id="ARBA00023157"/>
    </source>
</evidence>
<keyword evidence="3" id="KW-0964">Secreted</keyword>
<evidence type="ECO:0000256" key="11">
    <source>
        <dbReference type="ARBA" id="ARBA00023277"/>
    </source>
</evidence>
<evidence type="ECO:0000256" key="9">
    <source>
        <dbReference type="ARBA" id="ARBA00023033"/>
    </source>
</evidence>
<evidence type="ECO:0000256" key="4">
    <source>
        <dbReference type="ARBA" id="ARBA00022723"/>
    </source>
</evidence>
<keyword evidence="19" id="KW-1185">Reference proteome</keyword>
<dbReference type="InterPro" id="IPR049892">
    <property type="entry name" value="AA9"/>
</dbReference>
<comment type="similarity">
    <text evidence="13">Belongs to the polysaccharide monooxygenase AA9 family.</text>
</comment>
<evidence type="ECO:0000259" key="17">
    <source>
        <dbReference type="Pfam" id="PF03443"/>
    </source>
</evidence>
<dbReference type="EMBL" id="LKEA01000014">
    <property type="protein sequence ID" value="ROW04422.1"/>
    <property type="molecule type" value="Genomic_DNA"/>
</dbReference>
<dbReference type="AlphaFoldDB" id="A0A423WMA4"/>
<dbReference type="Pfam" id="PF03443">
    <property type="entry name" value="AA9"/>
    <property type="match status" value="1"/>
</dbReference>
<evidence type="ECO:0000256" key="12">
    <source>
        <dbReference type="ARBA" id="ARBA00023326"/>
    </source>
</evidence>
<evidence type="ECO:0000256" key="2">
    <source>
        <dbReference type="ARBA" id="ARBA00004613"/>
    </source>
</evidence>
<feature type="domain" description="Auxiliary Activity family 9 catalytic" evidence="17">
    <location>
        <begin position="172"/>
        <end position="375"/>
    </location>
</feature>
<evidence type="ECO:0000256" key="6">
    <source>
        <dbReference type="ARBA" id="ARBA00023001"/>
    </source>
</evidence>
<organism evidence="18 19">
    <name type="scientific">Cytospora schulzeri</name>
    <dbReference type="NCBI Taxonomy" id="448051"/>
    <lineage>
        <taxon>Eukaryota</taxon>
        <taxon>Fungi</taxon>
        <taxon>Dikarya</taxon>
        <taxon>Ascomycota</taxon>
        <taxon>Pezizomycotina</taxon>
        <taxon>Sordariomycetes</taxon>
        <taxon>Sordariomycetidae</taxon>
        <taxon>Diaporthales</taxon>
        <taxon>Cytosporaceae</taxon>
        <taxon>Cytospora</taxon>
    </lineage>
</organism>
<name>A0A423WMA4_9PEZI</name>
<keyword evidence="16" id="KW-0472">Membrane</keyword>
<keyword evidence="5" id="KW-0732">Signal</keyword>
<evidence type="ECO:0000256" key="7">
    <source>
        <dbReference type="ARBA" id="ARBA00023002"/>
    </source>
</evidence>
<evidence type="ECO:0000256" key="8">
    <source>
        <dbReference type="ARBA" id="ARBA00023008"/>
    </source>
</evidence>
<keyword evidence="4" id="KW-0479">Metal-binding</keyword>
<evidence type="ECO:0000313" key="18">
    <source>
        <dbReference type="EMBL" id="ROW04422.1"/>
    </source>
</evidence>
<evidence type="ECO:0000313" key="19">
    <source>
        <dbReference type="Proteomes" id="UP000283895"/>
    </source>
</evidence>
<dbReference type="PANTHER" id="PTHR33353">
    <property type="entry name" value="PUTATIVE (AFU_ORTHOLOGUE AFUA_1G12560)-RELATED"/>
    <property type="match status" value="1"/>
</dbReference>
<dbReference type="CDD" id="cd21175">
    <property type="entry name" value="LPMO_AA9"/>
    <property type="match status" value="1"/>
</dbReference>
<reference evidence="18 19" key="1">
    <citation type="submission" date="2015-09" db="EMBL/GenBank/DDBJ databases">
        <title>Host preference determinants of Valsa canker pathogens revealed by comparative genomics.</title>
        <authorList>
            <person name="Yin Z."/>
            <person name="Huang L."/>
        </authorList>
    </citation>
    <scope>NUCLEOTIDE SEQUENCE [LARGE SCALE GENOMIC DNA]</scope>
    <source>
        <strain evidence="18 19">03-1</strain>
    </source>
</reference>
<evidence type="ECO:0000256" key="13">
    <source>
        <dbReference type="ARBA" id="ARBA00044502"/>
    </source>
</evidence>
<comment type="catalytic activity">
    <reaction evidence="14">
        <text>[(1-&gt;4)-beta-D-glucosyl]n+m + reduced acceptor + O2 = 4-dehydro-beta-D-glucosyl-[(1-&gt;4)-beta-D-glucosyl]n-1 + [(1-&gt;4)-beta-D-glucosyl]m + acceptor + H2O.</text>
        <dbReference type="EC" id="1.14.99.56"/>
    </reaction>
</comment>
<keyword evidence="7" id="KW-0560">Oxidoreductase</keyword>
<evidence type="ECO:0000256" key="3">
    <source>
        <dbReference type="ARBA" id="ARBA00022525"/>
    </source>
</evidence>
<comment type="subcellular location">
    <subcellularLocation>
        <location evidence="2">Secreted</location>
    </subcellularLocation>
</comment>
<sequence length="542" mass="59803">MTTQYNPAFDSAWNRRLNMIAITLMCYVKARYRIDTEYKTEARNLTDATIQEARADMLTFPGPALTPRRFLAVSMTKLAARRTVARKAAFVLWWVCTVLPAFVYAWVVIGATLLFWGMVVAGRRIRCRKAASQDWTRVRMHIRTHLYIDKIREDKMKYLAPVLAFAASAWAHGYVDNATIGGVYYQPERISRPIQGNGPVTDVTYTDLQCGGDTVDGIVGSEPAPLHASAAAGSTVTLHWTLWPDSHVGPVITYMGRCPDAGCQDYLPGTDAIWFKIAEAGRNGTSNTWGDSSLMVNGNAGVQYTIPSCLKAGYYLVRHEIIALHAAYSYPGAQFYPGCHQLNVTGSGKTTPSDLVAFPGAYQGTDAGITYDAYKVDDDAADAENKAGCPEAPDQSGTTAAFPEFLRPAASIPPQTWWTTLSSAAAVILLGMFVLMPRPWLPADHPGEIHHVGCGNSTAEAQAAGCKFDVMSYTWVQPACFDQELMYEFLGQDDWRWYPDEGTAEELTVNEVADGQRESVYVTWEYYRAHCIYRNGDSTAEA</sequence>
<keyword evidence="8" id="KW-0186">Copper</keyword>
<feature type="transmembrane region" description="Helical" evidence="16">
    <location>
        <begin position="91"/>
        <end position="119"/>
    </location>
</feature>
<evidence type="ECO:0000256" key="5">
    <source>
        <dbReference type="ARBA" id="ARBA00022729"/>
    </source>
</evidence>
<keyword evidence="11" id="KW-0119">Carbohydrate metabolism</keyword>
<protein>
    <recommendedName>
        <fullName evidence="15">lytic cellulose monooxygenase (C4-dehydrogenating)</fullName>
        <ecNumber evidence="15">1.14.99.56</ecNumber>
    </recommendedName>
</protein>
<evidence type="ECO:0000256" key="16">
    <source>
        <dbReference type="SAM" id="Phobius"/>
    </source>
</evidence>
<dbReference type="OrthoDB" id="4849160at2759"/>
<dbReference type="GO" id="GO:0030245">
    <property type="term" value="P:cellulose catabolic process"/>
    <property type="evidence" value="ECO:0007669"/>
    <property type="project" value="UniProtKB-KW"/>
</dbReference>
<evidence type="ECO:0000256" key="14">
    <source>
        <dbReference type="ARBA" id="ARBA00045077"/>
    </source>
</evidence>
<keyword evidence="9" id="KW-0503">Monooxygenase</keyword>
<gene>
    <name evidence="18" type="ORF">VMCG_05061</name>
</gene>
<evidence type="ECO:0000256" key="15">
    <source>
        <dbReference type="ARBA" id="ARBA00047174"/>
    </source>
</evidence>
<accession>A0A423WMA4</accession>
<dbReference type="PANTHER" id="PTHR33353:SF6">
    <property type="entry name" value="ENDOGLUCANASE IV"/>
    <property type="match status" value="1"/>
</dbReference>
<keyword evidence="16" id="KW-0812">Transmembrane</keyword>
<dbReference type="InterPro" id="IPR005103">
    <property type="entry name" value="AA9_LPMO"/>
</dbReference>
<dbReference type="STRING" id="356882.A0A423WMA4"/>